<dbReference type="Proteomes" id="UP000269669">
    <property type="component" value="Unassembled WGS sequence"/>
</dbReference>
<dbReference type="SUPFAM" id="SSF88659">
    <property type="entry name" value="Sigma3 and sigma4 domains of RNA polymerase sigma factors"/>
    <property type="match status" value="1"/>
</dbReference>
<accession>A0A428MFF1</accession>
<dbReference type="GO" id="GO:0006352">
    <property type="term" value="P:DNA-templated transcription initiation"/>
    <property type="evidence" value="ECO:0007669"/>
    <property type="project" value="InterPro"/>
</dbReference>
<evidence type="ECO:0000256" key="1">
    <source>
        <dbReference type="ARBA" id="ARBA00010641"/>
    </source>
</evidence>
<dbReference type="EMBL" id="RSDW01000001">
    <property type="protein sequence ID" value="RSL15489.1"/>
    <property type="molecule type" value="Genomic_DNA"/>
</dbReference>
<feature type="domain" description="RNA polymerase sigma-70 region 2" evidence="5">
    <location>
        <begin position="42"/>
        <end position="106"/>
    </location>
</feature>
<evidence type="ECO:0000256" key="4">
    <source>
        <dbReference type="ARBA" id="ARBA00023163"/>
    </source>
</evidence>
<dbReference type="PANTHER" id="PTHR43133">
    <property type="entry name" value="RNA POLYMERASE ECF-TYPE SIGMA FACTO"/>
    <property type="match status" value="1"/>
</dbReference>
<keyword evidence="8" id="KW-1185">Reference proteome</keyword>
<evidence type="ECO:0000313" key="7">
    <source>
        <dbReference type="EMBL" id="RSL15489.1"/>
    </source>
</evidence>
<dbReference type="RefSeq" id="WP_125484222.1">
    <property type="nucleotide sequence ID" value="NZ_RSDW01000001.1"/>
</dbReference>
<dbReference type="GO" id="GO:0003677">
    <property type="term" value="F:DNA binding"/>
    <property type="evidence" value="ECO:0007669"/>
    <property type="project" value="InterPro"/>
</dbReference>
<feature type="domain" description="RNA polymerase sigma factor 70 region 4 type 2" evidence="6">
    <location>
        <begin position="150"/>
        <end position="196"/>
    </location>
</feature>
<comment type="caution">
    <text evidence="7">The sequence shown here is derived from an EMBL/GenBank/DDBJ whole genome shotgun (WGS) entry which is preliminary data.</text>
</comment>
<dbReference type="InterPro" id="IPR007627">
    <property type="entry name" value="RNA_pol_sigma70_r2"/>
</dbReference>
<dbReference type="Pfam" id="PF04542">
    <property type="entry name" value="Sigma70_r2"/>
    <property type="match status" value="1"/>
</dbReference>
<dbReference type="InterPro" id="IPR039425">
    <property type="entry name" value="RNA_pol_sigma-70-like"/>
</dbReference>
<dbReference type="Pfam" id="PF08281">
    <property type="entry name" value="Sigma70_r4_2"/>
    <property type="match status" value="1"/>
</dbReference>
<evidence type="ECO:0000256" key="3">
    <source>
        <dbReference type="ARBA" id="ARBA00023082"/>
    </source>
</evidence>
<dbReference type="Gene3D" id="1.10.1740.10">
    <property type="match status" value="1"/>
</dbReference>
<reference evidence="7 8" key="1">
    <citation type="submission" date="2018-12" db="EMBL/GenBank/DDBJ databases">
        <title>Sequencing of bacterial isolates from soil warming experiment in Harvard Forest, Massachusetts, USA.</title>
        <authorList>
            <person name="Deangelis K."/>
        </authorList>
    </citation>
    <scope>NUCLEOTIDE SEQUENCE [LARGE SCALE GENOMIC DNA]</scope>
    <source>
        <strain evidence="7 8">EB153</strain>
    </source>
</reference>
<evidence type="ECO:0000259" key="5">
    <source>
        <dbReference type="Pfam" id="PF04542"/>
    </source>
</evidence>
<dbReference type="GO" id="GO:0016987">
    <property type="term" value="F:sigma factor activity"/>
    <property type="evidence" value="ECO:0007669"/>
    <property type="project" value="UniProtKB-KW"/>
</dbReference>
<sequence length="212" mass="24457">MLTQVETHRVSLPPSPLCSFQDEDADLTLQLRRNELTDLVVKEKNHFLRIAFSILRDRTEAEDVVHTAFCAAWMAMGRFRGDSSIKTWFTRIVANRAILALRKLRRKTTVFLEDSPEYLHHFEQSFSAAVEDPETIAARQEAVWLVRKHMENLPAEARIMVTLHFFNDCSLQQVAELRGKSRPSVKAHLHRGKAMLRKSICKGRGRTMMTAR</sequence>
<evidence type="ECO:0000256" key="2">
    <source>
        <dbReference type="ARBA" id="ARBA00023015"/>
    </source>
</evidence>
<keyword evidence="3" id="KW-0731">Sigma factor</keyword>
<comment type="similarity">
    <text evidence="1">Belongs to the sigma-70 factor family. ECF subfamily.</text>
</comment>
<dbReference type="PANTHER" id="PTHR43133:SF51">
    <property type="entry name" value="RNA POLYMERASE SIGMA FACTOR"/>
    <property type="match status" value="1"/>
</dbReference>
<dbReference type="InterPro" id="IPR013249">
    <property type="entry name" value="RNA_pol_sigma70_r4_t2"/>
</dbReference>
<protein>
    <submittedName>
        <fullName evidence="7">RNA polymerase sigma (SigV) subunit</fullName>
    </submittedName>
</protein>
<dbReference type="InterPro" id="IPR036388">
    <property type="entry name" value="WH-like_DNA-bd_sf"/>
</dbReference>
<dbReference type="InterPro" id="IPR013325">
    <property type="entry name" value="RNA_pol_sigma_r2"/>
</dbReference>
<gene>
    <name evidence="7" type="ORF">EDE15_0978</name>
</gene>
<dbReference type="OrthoDB" id="9782108at2"/>
<dbReference type="InterPro" id="IPR014284">
    <property type="entry name" value="RNA_pol_sigma-70_dom"/>
</dbReference>
<organism evidence="7 8">
    <name type="scientific">Edaphobacter aggregans</name>
    <dbReference type="NCBI Taxonomy" id="570835"/>
    <lineage>
        <taxon>Bacteria</taxon>
        <taxon>Pseudomonadati</taxon>
        <taxon>Acidobacteriota</taxon>
        <taxon>Terriglobia</taxon>
        <taxon>Terriglobales</taxon>
        <taxon>Acidobacteriaceae</taxon>
        <taxon>Edaphobacter</taxon>
    </lineage>
</organism>
<dbReference type="InterPro" id="IPR013324">
    <property type="entry name" value="RNA_pol_sigma_r3/r4-like"/>
</dbReference>
<dbReference type="NCBIfam" id="TIGR02937">
    <property type="entry name" value="sigma70-ECF"/>
    <property type="match status" value="1"/>
</dbReference>
<dbReference type="SUPFAM" id="SSF88946">
    <property type="entry name" value="Sigma2 domain of RNA polymerase sigma factors"/>
    <property type="match status" value="1"/>
</dbReference>
<keyword evidence="4" id="KW-0804">Transcription</keyword>
<dbReference type="AlphaFoldDB" id="A0A428MFF1"/>
<name>A0A428MFF1_9BACT</name>
<proteinExistence type="inferred from homology"/>
<evidence type="ECO:0000259" key="6">
    <source>
        <dbReference type="Pfam" id="PF08281"/>
    </source>
</evidence>
<keyword evidence="2" id="KW-0805">Transcription regulation</keyword>
<dbReference type="Gene3D" id="1.10.10.10">
    <property type="entry name" value="Winged helix-like DNA-binding domain superfamily/Winged helix DNA-binding domain"/>
    <property type="match status" value="1"/>
</dbReference>
<evidence type="ECO:0000313" key="8">
    <source>
        <dbReference type="Proteomes" id="UP000269669"/>
    </source>
</evidence>